<evidence type="ECO:0000313" key="3">
    <source>
        <dbReference type="Proteomes" id="UP001527882"/>
    </source>
</evidence>
<keyword evidence="2" id="KW-0413">Isomerase</keyword>
<dbReference type="SUPFAM" id="SSF51658">
    <property type="entry name" value="Xylose isomerase-like"/>
    <property type="match status" value="1"/>
</dbReference>
<sequence length="254" mass="29285">MNLFGWCTDIRNAALLHTLGYDYIETPLAPLQLENREEYKRRLEPLLDSPLPVKAFNIAFPRDIRIVGPEAKEVRIRRYAELAVNTLIRTGSEVLVLGSGGSRNVPEGWERTRAEEQFMQVLSWFATELHGTGIRLAIEPLNKKETNLINSVKEAVDYAKQLNDPSIRVLADFYHMDEEREPLAEIGRYKEWIAHIHLADTDRRHPGSGRYDYDTFVKVVKDSGYEGMISVECRTEQEEEEMGASLDFMKRKWG</sequence>
<evidence type="ECO:0000313" key="2">
    <source>
        <dbReference type="EMBL" id="MCZ8514169.1"/>
    </source>
</evidence>
<dbReference type="InterPro" id="IPR013022">
    <property type="entry name" value="Xyl_isomerase-like_TIM-brl"/>
</dbReference>
<feature type="domain" description="Xylose isomerase-like TIM barrel" evidence="1">
    <location>
        <begin position="14"/>
        <end position="251"/>
    </location>
</feature>
<dbReference type="InterPro" id="IPR036237">
    <property type="entry name" value="Xyl_isomerase-like_sf"/>
</dbReference>
<dbReference type="Pfam" id="PF01261">
    <property type="entry name" value="AP_endonuc_2"/>
    <property type="match status" value="1"/>
</dbReference>
<name>A0ABT4QBG4_9BACL</name>
<comment type="caution">
    <text evidence="2">The sequence shown here is derived from an EMBL/GenBank/DDBJ whole genome shotgun (WGS) entry which is preliminary data.</text>
</comment>
<dbReference type="Proteomes" id="UP001527882">
    <property type="component" value="Unassembled WGS sequence"/>
</dbReference>
<reference evidence="2 3" key="1">
    <citation type="submission" date="2022-12" db="EMBL/GenBank/DDBJ databases">
        <title>Draft genome sequence of Paenibacillus sp. dW9.</title>
        <authorList>
            <person name="Choi E.-W."/>
            <person name="Kim D.-U."/>
        </authorList>
    </citation>
    <scope>NUCLEOTIDE SEQUENCE [LARGE SCALE GENOMIC DNA]</scope>
    <source>
        <strain evidence="3">dW9</strain>
    </source>
</reference>
<proteinExistence type="predicted"/>
<organism evidence="2 3">
    <name type="scientific">Paenibacillus gyeongsangnamensis</name>
    <dbReference type="NCBI Taxonomy" id="3388067"/>
    <lineage>
        <taxon>Bacteria</taxon>
        <taxon>Bacillati</taxon>
        <taxon>Bacillota</taxon>
        <taxon>Bacilli</taxon>
        <taxon>Bacillales</taxon>
        <taxon>Paenibacillaceae</taxon>
        <taxon>Paenibacillus</taxon>
    </lineage>
</organism>
<gene>
    <name evidence="2" type="ORF">O9H85_17395</name>
</gene>
<dbReference type="InterPro" id="IPR050312">
    <property type="entry name" value="IolE/XylAMocC-like"/>
</dbReference>
<dbReference type="EMBL" id="JAQAGZ010000011">
    <property type="protein sequence ID" value="MCZ8514169.1"/>
    <property type="molecule type" value="Genomic_DNA"/>
</dbReference>
<dbReference type="Gene3D" id="3.20.20.150">
    <property type="entry name" value="Divalent-metal-dependent TIM barrel enzymes"/>
    <property type="match status" value="1"/>
</dbReference>
<dbReference type="RefSeq" id="WP_269882696.1">
    <property type="nucleotide sequence ID" value="NZ_JAQAGZ010000011.1"/>
</dbReference>
<dbReference type="PANTHER" id="PTHR12110">
    <property type="entry name" value="HYDROXYPYRUVATE ISOMERASE"/>
    <property type="match status" value="1"/>
</dbReference>
<evidence type="ECO:0000259" key="1">
    <source>
        <dbReference type="Pfam" id="PF01261"/>
    </source>
</evidence>
<dbReference type="PANTHER" id="PTHR12110:SF41">
    <property type="entry name" value="INOSOSE DEHYDRATASE"/>
    <property type="match status" value="1"/>
</dbReference>
<dbReference type="GO" id="GO:0016853">
    <property type="term" value="F:isomerase activity"/>
    <property type="evidence" value="ECO:0007669"/>
    <property type="project" value="UniProtKB-KW"/>
</dbReference>
<keyword evidence="3" id="KW-1185">Reference proteome</keyword>
<accession>A0ABT4QBG4</accession>
<protein>
    <submittedName>
        <fullName evidence="2">Sugar phosphate isomerase/epimerase</fullName>
    </submittedName>
</protein>